<evidence type="ECO:0000313" key="3">
    <source>
        <dbReference type="Proteomes" id="UP000248134"/>
    </source>
</evidence>
<evidence type="ECO:0000256" key="1">
    <source>
        <dbReference type="SAM" id="MobiDB-lite"/>
    </source>
</evidence>
<proteinExistence type="predicted"/>
<accession>A0A323UT00</accession>
<comment type="caution">
    <text evidence="2">The sequence shown here is derived from an EMBL/GenBank/DDBJ whole genome shotgun (WGS) entry which is preliminary data.</text>
</comment>
<sequence length="59" mass="6781">MLVERVLPKNRSQSIARNRPFPIRASNHQRPLPIATNHRRRPNTRSGDGTMFGSSRRTS</sequence>
<evidence type="ECO:0000313" key="2">
    <source>
        <dbReference type="EMBL" id="PZA10658.1"/>
    </source>
</evidence>
<gene>
    <name evidence="2" type="ORF">DNX69_14985</name>
</gene>
<feature type="region of interest" description="Disordered" evidence="1">
    <location>
        <begin position="1"/>
        <end position="59"/>
    </location>
</feature>
<name>A0A323UT00_RHOPL</name>
<feature type="compositionally biased region" description="Polar residues" evidence="1">
    <location>
        <begin position="44"/>
        <end position="59"/>
    </location>
</feature>
<protein>
    <submittedName>
        <fullName evidence="2">Uncharacterized protein</fullName>
    </submittedName>
</protein>
<dbReference type="Proteomes" id="UP000248134">
    <property type="component" value="Unassembled WGS sequence"/>
</dbReference>
<dbReference type="EMBL" id="QKQS01000023">
    <property type="protein sequence ID" value="PZA10658.1"/>
    <property type="molecule type" value="Genomic_DNA"/>
</dbReference>
<dbReference type="AlphaFoldDB" id="A0A323UT00"/>
<organism evidence="2 3">
    <name type="scientific">Rhodopseudomonas palustris</name>
    <dbReference type="NCBI Taxonomy" id="1076"/>
    <lineage>
        <taxon>Bacteria</taxon>
        <taxon>Pseudomonadati</taxon>
        <taxon>Pseudomonadota</taxon>
        <taxon>Alphaproteobacteria</taxon>
        <taxon>Hyphomicrobiales</taxon>
        <taxon>Nitrobacteraceae</taxon>
        <taxon>Rhodopseudomonas</taxon>
    </lineage>
</organism>
<reference evidence="2 3" key="1">
    <citation type="submission" date="2018-06" db="EMBL/GenBank/DDBJ databases">
        <title>Draft Whole-Genome Sequence of the purple photosynthetic bacterium Rhodospeudomonas palustris XCP.</title>
        <authorList>
            <person name="Rayyan A."/>
            <person name="Meyer T.E."/>
            <person name="Kyndt J.A."/>
        </authorList>
    </citation>
    <scope>NUCLEOTIDE SEQUENCE [LARGE SCALE GENOMIC DNA]</scope>
    <source>
        <strain evidence="2 3">XCP</strain>
    </source>
</reference>